<accession>A0A915DCP7</accession>
<evidence type="ECO:0000256" key="1">
    <source>
        <dbReference type="SAM" id="Phobius"/>
    </source>
</evidence>
<dbReference type="Pfam" id="PF10321">
    <property type="entry name" value="7TM_GPCR_Srt"/>
    <property type="match status" value="1"/>
</dbReference>
<proteinExistence type="predicted"/>
<dbReference type="AlphaFoldDB" id="A0A915DCP7"/>
<protein>
    <submittedName>
        <fullName evidence="3">Uncharacterized protein</fullName>
    </submittedName>
</protein>
<dbReference type="Proteomes" id="UP000887574">
    <property type="component" value="Unplaced"/>
</dbReference>
<dbReference type="InterPro" id="IPR019425">
    <property type="entry name" value="7TM_GPCR_serpentine_rcpt_Srt"/>
</dbReference>
<evidence type="ECO:0000313" key="2">
    <source>
        <dbReference type="Proteomes" id="UP000887574"/>
    </source>
</evidence>
<feature type="transmembrane region" description="Helical" evidence="1">
    <location>
        <begin position="42"/>
        <end position="59"/>
    </location>
</feature>
<keyword evidence="1" id="KW-0472">Membrane</keyword>
<reference evidence="3" key="1">
    <citation type="submission" date="2022-11" db="UniProtKB">
        <authorList>
            <consortium name="WormBaseParasite"/>
        </authorList>
    </citation>
    <scope>IDENTIFICATION</scope>
</reference>
<name>A0A915DCP7_9BILA</name>
<dbReference type="WBParaSite" id="jg17825">
    <property type="protein sequence ID" value="jg17825"/>
    <property type="gene ID" value="jg17825"/>
</dbReference>
<sequence length="82" mass="9436">MSFFIQSLGICVVLEIEGLTYDALHYIEIQGQLSILPNFFQMWMTVVSCTVHSVIILIFNNTIRRAAKEVLLHFCCENRILS</sequence>
<keyword evidence="1" id="KW-0812">Transmembrane</keyword>
<organism evidence="2 3">
    <name type="scientific">Ditylenchus dipsaci</name>
    <dbReference type="NCBI Taxonomy" id="166011"/>
    <lineage>
        <taxon>Eukaryota</taxon>
        <taxon>Metazoa</taxon>
        <taxon>Ecdysozoa</taxon>
        <taxon>Nematoda</taxon>
        <taxon>Chromadorea</taxon>
        <taxon>Rhabditida</taxon>
        <taxon>Tylenchina</taxon>
        <taxon>Tylenchomorpha</taxon>
        <taxon>Sphaerularioidea</taxon>
        <taxon>Anguinidae</taxon>
        <taxon>Anguininae</taxon>
        <taxon>Ditylenchus</taxon>
    </lineage>
</organism>
<evidence type="ECO:0000313" key="3">
    <source>
        <dbReference type="WBParaSite" id="jg17825"/>
    </source>
</evidence>
<keyword evidence="2" id="KW-1185">Reference proteome</keyword>
<keyword evidence="1" id="KW-1133">Transmembrane helix</keyword>